<feature type="domain" description="DUF7223" evidence="2">
    <location>
        <begin position="306"/>
        <end position="511"/>
    </location>
</feature>
<comment type="caution">
    <text evidence="3">The sequence shown here is derived from an EMBL/GenBank/DDBJ whole genome shotgun (WGS) entry which is preliminary data.</text>
</comment>
<feature type="region of interest" description="Disordered" evidence="1">
    <location>
        <begin position="506"/>
        <end position="732"/>
    </location>
</feature>
<evidence type="ECO:0000256" key="1">
    <source>
        <dbReference type="SAM" id="MobiDB-lite"/>
    </source>
</evidence>
<dbReference type="RefSeq" id="XP_037214833.1">
    <property type="nucleotide sequence ID" value="XM_037368865.1"/>
</dbReference>
<feature type="compositionally biased region" description="Acidic residues" evidence="1">
    <location>
        <begin position="549"/>
        <end position="562"/>
    </location>
</feature>
<feature type="compositionally biased region" description="Acidic residues" evidence="1">
    <location>
        <begin position="569"/>
        <end position="603"/>
    </location>
</feature>
<feature type="compositionally biased region" description="Low complexity" evidence="1">
    <location>
        <begin position="669"/>
        <end position="678"/>
    </location>
</feature>
<feature type="compositionally biased region" description="Polar residues" evidence="1">
    <location>
        <begin position="707"/>
        <end position="732"/>
    </location>
</feature>
<feature type="compositionally biased region" description="Low complexity" evidence="1">
    <location>
        <begin position="535"/>
        <end position="548"/>
    </location>
</feature>
<proteinExistence type="predicted"/>
<feature type="compositionally biased region" description="Acidic residues" evidence="1">
    <location>
        <begin position="611"/>
        <end position="624"/>
    </location>
</feature>
<feature type="region of interest" description="Disordered" evidence="1">
    <location>
        <begin position="817"/>
        <end position="838"/>
    </location>
</feature>
<reference evidence="3" key="1">
    <citation type="submission" date="2020-05" db="EMBL/GenBank/DDBJ databases">
        <title>Mycena genomes resolve the evolution of fungal bioluminescence.</title>
        <authorList>
            <person name="Tsai I.J."/>
        </authorList>
    </citation>
    <scope>NUCLEOTIDE SEQUENCE</scope>
    <source>
        <strain evidence="3">171206Taipei</strain>
    </source>
</reference>
<accession>A0A8H6S4W7</accession>
<keyword evidence="4" id="KW-1185">Reference proteome</keyword>
<name>A0A8H6S4W7_9AGAR</name>
<protein>
    <recommendedName>
        <fullName evidence="2">DUF7223 domain-containing protein</fullName>
    </recommendedName>
</protein>
<evidence type="ECO:0000259" key="2">
    <source>
        <dbReference type="Pfam" id="PF23865"/>
    </source>
</evidence>
<evidence type="ECO:0000313" key="4">
    <source>
        <dbReference type="Proteomes" id="UP000636479"/>
    </source>
</evidence>
<dbReference type="GeneID" id="59351381"/>
<gene>
    <name evidence="3" type="ORF">MIND_01237300</name>
</gene>
<dbReference type="Proteomes" id="UP000636479">
    <property type="component" value="Unassembled WGS sequence"/>
</dbReference>
<dbReference type="Pfam" id="PF23865">
    <property type="entry name" value="DUF7223"/>
    <property type="match status" value="1"/>
</dbReference>
<sequence length="838" mass="87378">MTFTAQDHAQSVKLRHICHFASAGREYTELLIAHLERSSSETVFKVGDRALIRWYVLTAKLAAEISLSMPQPCLSGTCSYDLPSTTDATSSGSIQITAGAHTAIGDITTAAGWQILGCDSSAISQDIRLVCMGAEYDSMCQHLYAGHGAVDTIVRLPESCGKGPFARIARAWVPTDQSIPSSIAARIARRQEDAQPQVKALRFDTDFSSVNDTNTGPVALMVKAINVPGLNDLISGNTSDSSAAIASQRRSRLNRRQSLASFKNFVVNAANAISDVVSNANSFGIDKSRALPAIDFNKQATLFEQSLDCPPVSAKISVDVNAKAHAVVTLGVAAAGTIVPPKISLTADLNGELDITADLSGAISSGNIKLFEAGIPGFDFPGILSIGPTFQVNANAKATLDMNVDMTVGINYHIDNAQLFFPPNGQQGGGSFQLGNTPLKLSADTKAAATGTVEAHLVPSINLGLSALGVVQATVNLDLDASATMQLKVEANAGAGATVAQKRANGGIDFSDDESDDAGDSELDDSDNDSDSGDTVDGPGDAANSSSQDDSDDATSSDDSDPSDSSSANDDDDAFGEDLEDDDNPTDSLDDASLVDDDDEADSSDTPQADDIGDSDDTLADDDSESHLSDAWSEVQNADVDDSADTANFGAEDDSTDGLGNDDEDSSLDDNSFSNSTSIDSPADTDRNDDADALTSSVVAATDGLPSANSTAADSSRSSDNNTDLAAAQSRVSTNTDASFGGSFTVSAGLALNAGATGSFFGLFDKSTKVSLFQKNFDLLSKSFGSDNARRSNVLRRWTPRVARADRLPLQARGLQCRKAENTPQKLADASIPAKSLQ</sequence>
<dbReference type="InterPro" id="IPR055647">
    <property type="entry name" value="DUF7223"/>
</dbReference>
<dbReference type="OrthoDB" id="73875at2759"/>
<organism evidence="3 4">
    <name type="scientific">Mycena indigotica</name>
    <dbReference type="NCBI Taxonomy" id="2126181"/>
    <lineage>
        <taxon>Eukaryota</taxon>
        <taxon>Fungi</taxon>
        <taxon>Dikarya</taxon>
        <taxon>Basidiomycota</taxon>
        <taxon>Agaricomycotina</taxon>
        <taxon>Agaricomycetes</taxon>
        <taxon>Agaricomycetidae</taxon>
        <taxon>Agaricales</taxon>
        <taxon>Marasmiineae</taxon>
        <taxon>Mycenaceae</taxon>
        <taxon>Mycena</taxon>
    </lineage>
</organism>
<feature type="compositionally biased region" description="Acidic residues" evidence="1">
    <location>
        <begin position="651"/>
        <end position="668"/>
    </location>
</feature>
<dbReference type="AlphaFoldDB" id="A0A8H6S4W7"/>
<dbReference type="EMBL" id="JACAZF010000012">
    <property type="protein sequence ID" value="KAF7292106.1"/>
    <property type="molecule type" value="Genomic_DNA"/>
</dbReference>
<feature type="compositionally biased region" description="Acidic residues" evidence="1">
    <location>
        <begin position="510"/>
        <end position="534"/>
    </location>
</feature>
<evidence type="ECO:0000313" key="3">
    <source>
        <dbReference type="EMBL" id="KAF7292106.1"/>
    </source>
</evidence>